<reference evidence="2" key="2">
    <citation type="submission" date="2019-06" db="EMBL/GenBank/DDBJ databases">
        <title>Co-occurence of chitin degradation, pigmentation and bioactivity in marine Pseudoalteromonas.</title>
        <authorList>
            <person name="Sonnenschein E.C."/>
            <person name="Bech P.K."/>
        </authorList>
    </citation>
    <scope>NUCLEOTIDE SEQUENCE [LARGE SCALE GENOMIC DNA]</scope>
    <source>
        <strain evidence="2">S2676</strain>
    </source>
</reference>
<reference evidence="1 2" key="1">
    <citation type="submission" date="2018-01" db="EMBL/GenBank/DDBJ databases">
        <authorList>
            <person name="Paulsen S."/>
            <person name="Gram L.K."/>
        </authorList>
    </citation>
    <scope>NUCLEOTIDE SEQUENCE [LARGE SCALE GENOMIC DNA]</scope>
    <source>
        <strain evidence="1 2">S2676</strain>
    </source>
</reference>
<gene>
    <name evidence="1" type="ORF">CWB99_08500</name>
</gene>
<accession>A0A5S3WPD3</accession>
<evidence type="ECO:0000313" key="2">
    <source>
        <dbReference type="Proteomes" id="UP000310249"/>
    </source>
</evidence>
<evidence type="ECO:0000313" key="1">
    <source>
        <dbReference type="EMBL" id="TMP29631.1"/>
    </source>
</evidence>
<sequence length="260" mass="28496">MLILTLAGCSGKSSDEISEANFTLSNIDISISEWRGTHLKSEVIGEVWLADENTKRATLTGNDSVILAGPGEIEITARNRSKTTGTDYCCNLYWASENISASVDGQWQLSINRQSKQIDSYPIEFPQLVELTYPVSEQDYDTFVYSGNDVIITWDPNSASDLKSYYFQIRTLKEGEKCNAKQTMVLSSDVTVDPDNFSVEEQLIIPAELIDLCPSPISIEVGLSSESVSVPVKSTIYGKSLTAKLASSLVITLSELGQNP</sequence>
<dbReference type="AlphaFoldDB" id="A0A5S3WPD3"/>
<comment type="caution">
    <text evidence="1">The sequence shown here is derived from an EMBL/GenBank/DDBJ whole genome shotgun (WGS) entry which is preliminary data.</text>
</comment>
<dbReference type="Proteomes" id="UP000310249">
    <property type="component" value="Unassembled WGS sequence"/>
</dbReference>
<organism evidence="1 2">
    <name type="scientific">Pseudoalteromonas rubra</name>
    <dbReference type="NCBI Taxonomy" id="43658"/>
    <lineage>
        <taxon>Bacteria</taxon>
        <taxon>Pseudomonadati</taxon>
        <taxon>Pseudomonadota</taxon>
        <taxon>Gammaproteobacteria</taxon>
        <taxon>Alteromonadales</taxon>
        <taxon>Pseudoalteromonadaceae</taxon>
        <taxon>Pseudoalteromonas</taxon>
    </lineage>
</organism>
<dbReference type="EMBL" id="PNCI01000017">
    <property type="protein sequence ID" value="TMP29631.1"/>
    <property type="molecule type" value="Genomic_DNA"/>
</dbReference>
<proteinExistence type="predicted"/>
<name>A0A5S3WPD3_9GAMM</name>
<protein>
    <submittedName>
        <fullName evidence="1">Uncharacterized protein</fullName>
    </submittedName>
</protein>